<feature type="transmembrane region" description="Helical" evidence="7">
    <location>
        <begin position="83"/>
        <end position="107"/>
    </location>
</feature>
<comment type="similarity">
    <text evidence="2">Belongs to the monovalent cation:proton antiporter 2 (CPA2) transporter (TC 2.A.37) family.</text>
</comment>
<dbReference type="InterPro" id="IPR006153">
    <property type="entry name" value="Cation/H_exchanger_TM"/>
</dbReference>
<organism evidence="9">
    <name type="scientific">Archaeoglobus fulgidus</name>
    <dbReference type="NCBI Taxonomy" id="2234"/>
    <lineage>
        <taxon>Archaea</taxon>
        <taxon>Methanobacteriati</taxon>
        <taxon>Methanobacteriota</taxon>
        <taxon>Archaeoglobi</taxon>
        <taxon>Archaeoglobales</taxon>
        <taxon>Archaeoglobaceae</taxon>
        <taxon>Archaeoglobus</taxon>
    </lineage>
</organism>
<evidence type="ECO:0000313" key="9">
    <source>
        <dbReference type="EMBL" id="HEH35914.1"/>
    </source>
</evidence>
<evidence type="ECO:0000256" key="5">
    <source>
        <dbReference type="ARBA" id="ARBA00022989"/>
    </source>
</evidence>
<feature type="domain" description="Cation/H+ exchanger transmembrane" evidence="8">
    <location>
        <begin position="14"/>
        <end position="360"/>
    </location>
</feature>
<dbReference type="EMBL" id="DSLA01000112">
    <property type="protein sequence ID" value="HEH35914.1"/>
    <property type="molecule type" value="Genomic_DNA"/>
</dbReference>
<reference evidence="9" key="1">
    <citation type="journal article" date="2020" name="mSystems">
        <title>Genome- and Community-Level Interaction Insights into Carbon Utilization and Element Cycling Functions of Hydrothermarchaeota in Hydrothermal Sediment.</title>
        <authorList>
            <person name="Zhou Z."/>
            <person name="Liu Y."/>
            <person name="Xu W."/>
            <person name="Pan J."/>
            <person name="Luo Z.H."/>
            <person name="Li M."/>
        </authorList>
    </citation>
    <scope>NUCLEOTIDE SEQUENCE [LARGE SCALE GENOMIC DNA]</scope>
    <source>
        <strain evidence="9">SpSt-26</strain>
    </source>
</reference>
<feature type="transmembrane region" description="Helical" evidence="7">
    <location>
        <begin position="145"/>
        <end position="165"/>
    </location>
</feature>
<feature type="transmembrane region" description="Helical" evidence="7">
    <location>
        <begin position="443"/>
        <end position="462"/>
    </location>
</feature>
<name>A0A7J2TL77_ARCFL</name>
<feature type="transmembrane region" description="Helical" evidence="7">
    <location>
        <begin position="529"/>
        <end position="549"/>
    </location>
</feature>
<feature type="transmembrane region" description="Helical" evidence="7">
    <location>
        <begin position="488"/>
        <end position="509"/>
    </location>
</feature>
<feature type="transmembrane region" description="Helical" evidence="7">
    <location>
        <begin position="288"/>
        <end position="308"/>
    </location>
</feature>
<feature type="transmembrane region" description="Helical" evidence="7">
    <location>
        <begin position="263"/>
        <end position="282"/>
    </location>
</feature>
<dbReference type="InterPro" id="IPR038770">
    <property type="entry name" value="Na+/solute_symporter_sf"/>
</dbReference>
<feature type="transmembrane region" description="Helical" evidence="7">
    <location>
        <begin position="417"/>
        <end position="437"/>
    </location>
</feature>
<comment type="subcellular location">
    <subcellularLocation>
        <location evidence="1">Membrane</location>
        <topology evidence="1">Multi-pass membrane protein</topology>
    </subcellularLocation>
</comment>
<dbReference type="Gene3D" id="1.20.1530.20">
    <property type="match status" value="1"/>
</dbReference>
<gene>
    <name evidence="9" type="ORF">ENP88_07250</name>
</gene>
<feature type="transmembrane region" description="Helical" evidence="7">
    <location>
        <begin position="6"/>
        <end position="22"/>
    </location>
</feature>
<evidence type="ECO:0000256" key="7">
    <source>
        <dbReference type="SAM" id="Phobius"/>
    </source>
</evidence>
<evidence type="ECO:0000256" key="4">
    <source>
        <dbReference type="ARBA" id="ARBA00022692"/>
    </source>
</evidence>
<dbReference type="GO" id="GO:1902600">
    <property type="term" value="P:proton transmembrane transport"/>
    <property type="evidence" value="ECO:0007669"/>
    <property type="project" value="InterPro"/>
</dbReference>
<feature type="transmembrane region" description="Helical" evidence="7">
    <location>
        <begin position="177"/>
        <end position="198"/>
    </location>
</feature>
<accession>A0A7J2TL77</accession>
<dbReference type="PANTHER" id="PTHR42751:SF3">
    <property type="entry name" value="SODIUM_GLUTAMATE SYMPORTER"/>
    <property type="match status" value="1"/>
</dbReference>
<dbReference type="Pfam" id="PF00999">
    <property type="entry name" value="Na_H_Exchanger"/>
    <property type="match status" value="1"/>
</dbReference>
<feature type="transmembrane region" description="Helical" evidence="7">
    <location>
        <begin position="347"/>
        <end position="367"/>
    </location>
</feature>
<sequence length="554" mass="61443">MDVYALIAITLGFSAILALLFRRMGFSEVAGYLTVGIILSLTLSEKLEENKAYLTFLSEVAITLLIFEIGGEIGIEKIKNLSFLPIAVLISELLTSFAVAVFIGTLLELSSTEIFALAVIGSFSSTPVIYKVLEKLGFEEDLKKLMLTILILEDFVALLILILIPNISSGILNFADFIRFFFISVSFAMLLSFLGLMLTRILKTIKPDEVGMVSAISFAFLFSAISKFLGFSPALGAFVAGIVFSSHPRNLEIGEKMKSVREFFLILFFVSLGLESGIFLSFSPTLILIPVLIILCRFLSFTFSNWVFSKRSLEESIRIGFVATSVGEFGMVIVYEALKLGMVGREFLFISAMAIIFGTMISSRLSFKEKYASRIASLVPVKVKLFVDSLSVNIISVIEGKRSLFVKQLALRIFRNVTIVVIASILGSSSIYLFEMVLPELKYAFSLLILASIVSVTFAMAIRTKYHAEDLCELLEEIRGLNPVLRKIFSATVFGFVMLTSINLIFIVAGKFIAGLAEEIFSIAFGHKVIGFMTILVFLLSSYFIYLQIRRFPL</sequence>
<evidence type="ECO:0000256" key="2">
    <source>
        <dbReference type="ARBA" id="ARBA00005551"/>
    </source>
</evidence>
<comment type="caution">
    <text evidence="9">The sequence shown here is derived from an EMBL/GenBank/DDBJ whole genome shotgun (WGS) entry which is preliminary data.</text>
</comment>
<feature type="transmembrane region" description="Helical" evidence="7">
    <location>
        <begin position="29"/>
        <end position="47"/>
    </location>
</feature>
<keyword evidence="4 7" id="KW-0812">Transmembrane</keyword>
<keyword evidence="6 7" id="KW-0472">Membrane</keyword>
<proteinExistence type="inferred from homology"/>
<evidence type="ECO:0000256" key="3">
    <source>
        <dbReference type="ARBA" id="ARBA00022448"/>
    </source>
</evidence>
<keyword evidence="5 7" id="KW-1133">Transmembrane helix</keyword>
<dbReference type="PANTHER" id="PTHR42751">
    <property type="entry name" value="SODIUM/HYDROGEN EXCHANGER FAMILY/TRKA DOMAIN PROTEIN"/>
    <property type="match status" value="1"/>
</dbReference>
<protein>
    <submittedName>
        <fullName evidence="9">Cation:proton antiporter</fullName>
    </submittedName>
</protein>
<keyword evidence="3" id="KW-0813">Transport</keyword>
<feature type="transmembrane region" description="Helical" evidence="7">
    <location>
        <begin position="317"/>
        <end position="335"/>
    </location>
</feature>
<dbReference type="GO" id="GO:0015297">
    <property type="term" value="F:antiporter activity"/>
    <property type="evidence" value="ECO:0007669"/>
    <property type="project" value="InterPro"/>
</dbReference>
<dbReference type="AlphaFoldDB" id="A0A7J2TL77"/>
<evidence type="ECO:0000259" key="8">
    <source>
        <dbReference type="Pfam" id="PF00999"/>
    </source>
</evidence>
<dbReference type="GO" id="GO:0016020">
    <property type="term" value="C:membrane"/>
    <property type="evidence" value="ECO:0007669"/>
    <property type="project" value="UniProtKB-SubCell"/>
</dbReference>
<feature type="transmembrane region" description="Helical" evidence="7">
    <location>
        <begin position="53"/>
        <end position="71"/>
    </location>
</feature>
<evidence type="ECO:0000256" key="1">
    <source>
        <dbReference type="ARBA" id="ARBA00004141"/>
    </source>
</evidence>
<evidence type="ECO:0000256" key="6">
    <source>
        <dbReference type="ARBA" id="ARBA00023136"/>
    </source>
</evidence>